<dbReference type="PANTHER" id="PTHR11956:SF5">
    <property type="entry name" value="ARGININE--TRNA LIGASE, CYTOPLASMIC"/>
    <property type="match status" value="1"/>
</dbReference>
<dbReference type="NCBIfam" id="TIGR00456">
    <property type="entry name" value="argS"/>
    <property type="match status" value="1"/>
</dbReference>
<dbReference type="Proteomes" id="UP000001137">
    <property type="component" value="Chromosome"/>
</dbReference>
<evidence type="ECO:0000256" key="5">
    <source>
        <dbReference type="ARBA" id="ARBA00022840"/>
    </source>
</evidence>
<keyword evidence="5 10" id="KW-0067">ATP-binding</keyword>
<evidence type="ECO:0000256" key="6">
    <source>
        <dbReference type="ARBA" id="ARBA00022917"/>
    </source>
</evidence>
<keyword evidence="6 10" id="KW-0648">Protein biosynthesis</keyword>
<accession>A8MDJ2</accession>
<evidence type="ECO:0000313" key="13">
    <source>
        <dbReference type="Proteomes" id="UP000001137"/>
    </source>
</evidence>
<dbReference type="Pfam" id="PF05746">
    <property type="entry name" value="DALR_1"/>
    <property type="match status" value="1"/>
</dbReference>
<dbReference type="Gene3D" id="3.40.50.620">
    <property type="entry name" value="HUPs"/>
    <property type="match status" value="1"/>
</dbReference>
<dbReference type="KEGG" id="cma:Cmaq_1017"/>
<keyword evidence="13" id="KW-1185">Reference proteome</keyword>
<dbReference type="GO" id="GO:0006420">
    <property type="term" value="P:arginyl-tRNA aminoacylation"/>
    <property type="evidence" value="ECO:0007669"/>
    <property type="project" value="UniProtKB-UniRule"/>
</dbReference>
<dbReference type="Gene3D" id="1.10.730.10">
    <property type="entry name" value="Isoleucyl-tRNA Synthetase, Domain 1"/>
    <property type="match status" value="1"/>
</dbReference>
<keyword evidence="3 10" id="KW-0436">Ligase</keyword>
<evidence type="ECO:0000256" key="9">
    <source>
        <dbReference type="NCBIfam" id="TIGR00456"/>
    </source>
</evidence>
<comment type="similarity">
    <text evidence="1 10">Belongs to the class-I aminoacyl-tRNA synthetase family.</text>
</comment>
<evidence type="ECO:0000256" key="7">
    <source>
        <dbReference type="ARBA" id="ARBA00023146"/>
    </source>
</evidence>
<dbReference type="InterPro" id="IPR009080">
    <property type="entry name" value="tRNAsynth_Ia_anticodon-bd"/>
</dbReference>
<dbReference type="InterPro" id="IPR014729">
    <property type="entry name" value="Rossmann-like_a/b/a_fold"/>
</dbReference>
<dbReference type="SMART" id="SM00836">
    <property type="entry name" value="DALR_1"/>
    <property type="match status" value="1"/>
</dbReference>
<dbReference type="GO" id="GO:0005737">
    <property type="term" value="C:cytoplasm"/>
    <property type="evidence" value="ECO:0007669"/>
    <property type="project" value="UniProtKB-UniRule"/>
</dbReference>
<dbReference type="GO" id="GO:0005524">
    <property type="term" value="F:ATP binding"/>
    <property type="evidence" value="ECO:0007669"/>
    <property type="project" value="UniProtKB-KW"/>
</dbReference>
<sequence length="630" mass="70930">MEYNPYKALVSEFKSIAGKLTGVEDLQVIKARAGFGYLSIPLHDLIRSRPSLGSEINEGIKGVKAQYLTDLRFINGFLNTNVNLINYSRLVLDSTIGLGPDYGKVPGVKRLNVIVEHTSANPLHPLHIGHCRNMVLGDSLVRLLRFMGHNVSARFYLDDTGIQVMYLALGYSKVRELAKNRIESGQKPDHVMWVIYSVTNAVAEVQRISKVLEGKSEEEYRELIKERDEWVGVIADWLSKDKELVNALVEALSSIDVNAEVARMAKMYEDGDEKVKGIVREAVNLVLKGFEETFKLFNVKFDSYDWESEIAVYSGLAKRIIMDLVKAAPKYVEFKDGVYVFRADKAAAELKLWDELKLPKFIPPATLNRSDGTTLYLTRDVAYAVWCLTNCNPDVVVRVIAVEQTHPQAQLRIMLKLLGYDASRIVHYAYEMVNLGEAKMSSRRGQAVTIDGLLDDAVKRVKAIASGRSGLNTDDVAYAVAVGAIRYYFVSVSPSKQIVFDWGRVLDMNQNSGPFIQYTYVRAYSILSKANLDHIQYTVPPTLSQEEGDLILMIGEFPEVLLRVSEDLKLENLVSFMNRLALEFNTFYEKYPVLNAEPGLREFRLALVKAVKIVLENSMNILGIPVLSRM</sequence>
<protein>
    <recommendedName>
        <fullName evidence="2 9">Arginine--tRNA ligase</fullName>
        <ecNumber evidence="2 9">6.1.1.19</ecNumber>
    </recommendedName>
</protein>
<evidence type="ECO:0000256" key="10">
    <source>
        <dbReference type="RuleBase" id="RU363038"/>
    </source>
</evidence>
<dbReference type="SUPFAM" id="SSF52374">
    <property type="entry name" value="Nucleotidylyl transferase"/>
    <property type="match status" value="1"/>
</dbReference>
<dbReference type="EC" id="6.1.1.19" evidence="2 9"/>
<proteinExistence type="inferred from homology"/>
<evidence type="ECO:0000259" key="11">
    <source>
        <dbReference type="SMART" id="SM00836"/>
    </source>
</evidence>
<organism evidence="12 13">
    <name type="scientific">Caldivirga maquilingensis (strain ATCC 700844 / DSM 13496 / JCM 10307 / IC-167)</name>
    <dbReference type="NCBI Taxonomy" id="397948"/>
    <lineage>
        <taxon>Archaea</taxon>
        <taxon>Thermoproteota</taxon>
        <taxon>Thermoprotei</taxon>
        <taxon>Thermoproteales</taxon>
        <taxon>Thermoproteaceae</taxon>
        <taxon>Caldivirga</taxon>
    </lineage>
</organism>
<dbReference type="HOGENOM" id="CLU_006406_6_1_2"/>
<dbReference type="RefSeq" id="WP_012186067.1">
    <property type="nucleotide sequence ID" value="NC_009954.1"/>
</dbReference>
<dbReference type="PANTHER" id="PTHR11956">
    <property type="entry name" value="ARGINYL-TRNA SYNTHETASE"/>
    <property type="match status" value="1"/>
</dbReference>
<dbReference type="OrthoDB" id="372102at2157"/>
<feature type="domain" description="DALR anticodon binding" evidence="11">
    <location>
        <begin position="516"/>
        <end position="630"/>
    </location>
</feature>
<evidence type="ECO:0000256" key="1">
    <source>
        <dbReference type="ARBA" id="ARBA00005594"/>
    </source>
</evidence>
<dbReference type="PRINTS" id="PR01038">
    <property type="entry name" value="TRNASYNTHARG"/>
</dbReference>
<dbReference type="Pfam" id="PF00750">
    <property type="entry name" value="tRNA-synt_1d"/>
    <property type="match status" value="2"/>
</dbReference>
<evidence type="ECO:0000256" key="8">
    <source>
        <dbReference type="ARBA" id="ARBA00049339"/>
    </source>
</evidence>
<dbReference type="SUPFAM" id="SSF47323">
    <property type="entry name" value="Anticodon-binding domain of a subclass of class I aminoacyl-tRNA synthetases"/>
    <property type="match status" value="1"/>
</dbReference>
<dbReference type="EMBL" id="CP000852">
    <property type="protein sequence ID" value="ABW01848.1"/>
    <property type="molecule type" value="Genomic_DNA"/>
</dbReference>
<gene>
    <name evidence="12" type="ordered locus">Cmaq_1017</name>
</gene>
<dbReference type="InterPro" id="IPR035684">
    <property type="entry name" value="ArgRS_core"/>
</dbReference>
<evidence type="ECO:0000256" key="2">
    <source>
        <dbReference type="ARBA" id="ARBA00012837"/>
    </source>
</evidence>
<dbReference type="InterPro" id="IPR001278">
    <property type="entry name" value="Arg-tRNA-ligase"/>
</dbReference>
<dbReference type="eggNOG" id="arCOG00487">
    <property type="taxonomic scope" value="Archaea"/>
</dbReference>
<name>A8MDJ2_CALMQ</name>
<dbReference type="STRING" id="397948.Cmaq_1017"/>
<evidence type="ECO:0000256" key="3">
    <source>
        <dbReference type="ARBA" id="ARBA00022598"/>
    </source>
</evidence>
<comment type="catalytic activity">
    <reaction evidence="8">
        <text>tRNA(Arg) + L-arginine + ATP = L-arginyl-tRNA(Arg) + AMP + diphosphate</text>
        <dbReference type="Rhea" id="RHEA:20301"/>
        <dbReference type="Rhea" id="RHEA-COMP:9658"/>
        <dbReference type="Rhea" id="RHEA-COMP:9673"/>
        <dbReference type="ChEBI" id="CHEBI:30616"/>
        <dbReference type="ChEBI" id="CHEBI:32682"/>
        <dbReference type="ChEBI" id="CHEBI:33019"/>
        <dbReference type="ChEBI" id="CHEBI:78442"/>
        <dbReference type="ChEBI" id="CHEBI:78513"/>
        <dbReference type="ChEBI" id="CHEBI:456215"/>
        <dbReference type="EC" id="6.1.1.19"/>
    </reaction>
</comment>
<evidence type="ECO:0000313" key="12">
    <source>
        <dbReference type="EMBL" id="ABW01848.1"/>
    </source>
</evidence>
<evidence type="ECO:0000256" key="4">
    <source>
        <dbReference type="ARBA" id="ARBA00022741"/>
    </source>
</evidence>
<dbReference type="GO" id="GO:0004814">
    <property type="term" value="F:arginine-tRNA ligase activity"/>
    <property type="evidence" value="ECO:0007669"/>
    <property type="project" value="UniProtKB-UniRule"/>
</dbReference>
<keyword evidence="4 10" id="KW-0547">Nucleotide-binding</keyword>
<dbReference type="InterPro" id="IPR008909">
    <property type="entry name" value="DALR_anticod-bd"/>
</dbReference>
<dbReference type="AlphaFoldDB" id="A8MDJ2"/>
<keyword evidence="7 10" id="KW-0030">Aminoacyl-tRNA synthetase</keyword>
<dbReference type="GeneID" id="5710046"/>
<reference evidence="12 13" key="1">
    <citation type="submission" date="2007-10" db="EMBL/GenBank/DDBJ databases">
        <title>Complete sequence of Caldivirga maquilingensis IC-167.</title>
        <authorList>
            <consortium name="US DOE Joint Genome Institute"/>
            <person name="Copeland A."/>
            <person name="Lucas S."/>
            <person name="Lapidus A."/>
            <person name="Barry K."/>
            <person name="Glavina del Rio T."/>
            <person name="Dalin E."/>
            <person name="Tice H."/>
            <person name="Pitluck S."/>
            <person name="Saunders E."/>
            <person name="Brettin T."/>
            <person name="Bruce D."/>
            <person name="Detter J.C."/>
            <person name="Han C."/>
            <person name="Schmutz J."/>
            <person name="Larimer F."/>
            <person name="Land M."/>
            <person name="Hauser L."/>
            <person name="Kyrpides N."/>
            <person name="Ivanova N."/>
            <person name="Biddle J.F."/>
            <person name="Zhang Z."/>
            <person name="Fitz-Gibbon S.T."/>
            <person name="Lowe T.M."/>
            <person name="Saltikov C."/>
            <person name="House C.H."/>
            <person name="Richardson P."/>
        </authorList>
    </citation>
    <scope>NUCLEOTIDE SEQUENCE [LARGE SCALE GENOMIC DNA]</scope>
    <source>
        <strain evidence="13">ATCC 700844 / DSM 13496 / JCM 10307 / IC-167</strain>
    </source>
</reference>
<dbReference type="NCBIfam" id="NF002446">
    <property type="entry name" value="PRK01611.3-3"/>
    <property type="match status" value="1"/>
</dbReference>